<evidence type="ECO:0000259" key="5">
    <source>
        <dbReference type="PROSITE" id="PS50931"/>
    </source>
</evidence>
<dbReference type="RefSeq" id="WP_169626949.1">
    <property type="nucleotide sequence ID" value="NZ_JABBNT010000006.1"/>
</dbReference>
<dbReference type="InterPro" id="IPR005119">
    <property type="entry name" value="LysR_subst-bd"/>
</dbReference>
<keyword evidence="2" id="KW-0805">Transcription regulation</keyword>
<evidence type="ECO:0000256" key="2">
    <source>
        <dbReference type="ARBA" id="ARBA00023015"/>
    </source>
</evidence>
<keyword evidence="4" id="KW-0804">Transcription</keyword>
<evidence type="ECO:0000256" key="1">
    <source>
        <dbReference type="ARBA" id="ARBA00009437"/>
    </source>
</evidence>
<dbReference type="GO" id="GO:0003700">
    <property type="term" value="F:DNA-binding transcription factor activity"/>
    <property type="evidence" value="ECO:0007669"/>
    <property type="project" value="InterPro"/>
</dbReference>
<dbReference type="GO" id="GO:0032993">
    <property type="term" value="C:protein-DNA complex"/>
    <property type="evidence" value="ECO:0007669"/>
    <property type="project" value="TreeGrafter"/>
</dbReference>
<evidence type="ECO:0000313" key="7">
    <source>
        <dbReference type="Proteomes" id="UP000539372"/>
    </source>
</evidence>
<reference evidence="6 7" key="1">
    <citation type="submission" date="2020-04" db="EMBL/GenBank/DDBJ databases">
        <title>Rhodospirillaceae bacterium KN72 isolated from deep sea.</title>
        <authorList>
            <person name="Zhang D.-C."/>
        </authorList>
    </citation>
    <scope>NUCLEOTIDE SEQUENCE [LARGE SCALE GENOMIC DNA]</scope>
    <source>
        <strain evidence="6 7">KN72</strain>
    </source>
</reference>
<keyword evidence="7" id="KW-1185">Reference proteome</keyword>
<dbReference type="Gene3D" id="1.10.10.10">
    <property type="entry name" value="Winged helix-like DNA-binding domain superfamily/Winged helix DNA-binding domain"/>
    <property type="match status" value="1"/>
</dbReference>
<dbReference type="Pfam" id="PF03466">
    <property type="entry name" value="LysR_substrate"/>
    <property type="match status" value="1"/>
</dbReference>
<dbReference type="EMBL" id="JABBNT010000006">
    <property type="protein sequence ID" value="NMM46553.1"/>
    <property type="molecule type" value="Genomic_DNA"/>
</dbReference>
<dbReference type="InterPro" id="IPR000847">
    <property type="entry name" value="LysR_HTH_N"/>
</dbReference>
<dbReference type="AlphaFoldDB" id="A0A7Y0HHB7"/>
<dbReference type="Pfam" id="PF00126">
    <property type="entry name" value="HTH_1"/>
    <property type="match status" value="1"/>
</dbReference>
<dbReference type="PRINTS" id="PR00039">
    <property type="entry name" value="HTHLYSR"/>
</dbReference>
<dbReference type="FunFam" id="1.10.10.10:FF:000001">
    <property type="entry name" value="LysR family transcriptional regulator"/>
    <property type="match status" value="1"/>
</dbReference>
<accession>A0A7Y0HHB7</accession>
<dbReference type="GO" id="GO:0003677">
    <property type="term" value="F:DNA binding"/>
    <property type="evidence" value="ECO:0007669"/>
    <property type="project" value="UniProtKB-KW"/>
</dbReference>
<dbReference type="PANTHER" id="PTHR30346:SF28">
    <property type="entry name" value="HTH-TYPE TRANSCRIPTIONAL REGULATOR CYNR"/>
    <property type="match status" value="1"/>
</dbReference>
<dbReference type="PROSITE" id="PS50931">
    <property type="entry name" value="HTH_LYSR"/>
    <property type="match status" value="1"/>
</dbReference>
<feature type="domain" description="HTH lysR-type" evidence="5">
    <location>
        <begin position="11"/>
        <end position="68"/>
    </location>
</feature>
<dbReference type="SUPFAM" id="SSF46785">
    <property type="entry name" value="Winged helix' DNA-binding domain"/>
    <property type="match status" value="1"/>
</dbReference>
<evidence type="ECO:0000256" key="4">
    <source>
        <dbReference type="ARBA" id="ARBA00023163"/>
    </source>
</evidence>
<keyword evidence="3" id="KW-0238">DNA-binding</keyword>
<dbReference type="InterPro" id="IPR036390">
    <property type="entry name" value="WH_DNA-bd_sf"/>
</dbReference>
<dbReference type="Gene3D" id="3.40.190.10">
    <property type="entry name" value="Periplasmic binding protein-like II"/>
    <property type="match status" value="2"/>
</dbReference>
<gene>
    <name evidence="6" type="ORF">HH303_18830</name>
</gene>
<evidence type="ECO:0000256" key="3">
    <source>
        <dbReference type="ARBA" id="ARBA00023125"/>
    </source>
</evidence>
<evidence type="ECO:0000313" key="6">
    <source>
        <dbReference type="EMBL" id="NMM46553.1"/>
    </source>
</evidence>
<organism evidence="6 7">
    <name type="scientific">Pacificispira spongiicola</name>
    <dbReference type="NCBI Taxonomy" id="2729598"/>
    <lineage>
        <taxon>Bacteria</taxon>
        <taxon>Pseudomonadati</taxon>
        <taxon>Pseudomonadota</taxon>
        <taxon>Alphaproteobacteria</taxon>
        <taxon>Rhodospirillales</taxon>
        <taxon>Rhodospirillaceae</taxon>
        <taxon>Pacificispira</taxon>
    </lineage>
</organism>
<dbReference type="InterPro" id="IPR036388">
    <property type="entry name" value="WH-like_DNA-bd_sf"/>
</dbReference>
<proteinExistence type="inferred from homology"/>
<name>A0A7Y0HHB7_9PROT</name>
<protein>
    <submittedName>
        <fullName evidence="6">LysR family transcriptional regulator</fullName>
    </submittedName>
</protein>
<dbReference type="SUPFAM" id="SSF53850">
    <property type="entry name" value="Periplasmic binding protein-like II"/>
    <property type="match status" value="1"/>
</dbReference>
<comment type="similarity">
    <text evidence="1">Belongs to the LysR transcriptional regulatory family.</text>
</comment>
<dbReference type="PANTHER" id="PTHR30346">
    <property type="entry name" value="TRANSCRIPTIONAL DUAL REGULATOR HCAR-RELATED"/>
    <property type="match status" value="1"/>
</dbReference>
<sequence length="303" mass="32359">MLIGRSRREELSVRRVRSVLAVVGQGSFSAAAQELGLTQPAVSQHVKQLEDQLGLPLLARDAEGIRLTSGGAALLPALRRFLAGNEAILDHLASINQGTRRIVRVASPASFAALHIAPVFKALRTDFLDHILDVSEIDDAEAFLKIRAGDIDLGISSVFTPSPGLTFEPLRQDGACVVVSADDPLSRSAAIDAETLIATPVVRFPIGTTSDDWLSAVAETVGRLPDVVAEVRQLVTGFQLVRQGLGVTLVPEDAARACLLPGLVAVPFADRSLVRTFGMVLNESHVPSDFERRLIDGLRGRGN</sequence>
<dbReference type="Proteomes" id="UP000539372">
    <property type="component" value="Unassembled WGS sequence"/>
</dbReference>
<comment type="caution">
    <text evidence="6">The sequence shown here is derived from an EMBL/GenBank/DDBJ whole genome shotgun (WGS) entry which is preliminary data.</text>
</comment>